<evidence type="ECO:0000313" key="8">
    <source>
        <dbReference type="Proteomes" id="UP001370758"/>
    </source>
</evidence>
<evidence type="ECO:0000259" key="5">
    <source>
        <dbReference type="PROSITE" id="PS50090"/>
    </source>
</evidence>
<feature type="domain" description="Myb-like" evidence="5">
    <location>
        <begin position="457"/>
        <end position="506"/>
    </location>
</feature>
<dbReference type="InterPro" id="IPR051651">
    <property type="entry name" value="DMTF1_DNA-bind_reg"/>
</dbReference>
<feature type="compositionally biased region" description="Basic and acidic residues" evidence="4">
    <location>
        <begin position="258"/>
        <end position="282"/>
    </location>
</feature>
<dbReference type="PROSITE" id="PS50090">
    <property type="entry name" value="MYB_LIKE"/>
    <property type="match status" value="1"/>
</dbReference>
<name>A0AAV9VPN3_9PEZI</name>
<dbReference type="SUPFAM" id="SSF46689">
    <property type="entry name" value="Homeodomain-like"/>
    <property type="match status" value="1"/>
</dbReference>
<dbReference type="SMART" id="SM00717">
    <property type="entry name" value="SANT"/>
    <property type="match status" value="3"/>
</dbReference>
<dbReference type="InterPro" id="IPR001005">
    <property type="entry name" value="SANT/Myb"/>
</dbReference>
<feature type="compositionally biased region" description="Polar residues" evidence="4">
    <location>
        <begin position="9"/>
        <end position="21"/>
    </location>
</feature>
<evidence type="ECO:0000313" key="7">
    <source>
        <dbReference type="EMBL" id="KAK6495215.1"/>
    </source>
</evidence>
<feature type="compositionally biased region" description="Basic residues" evidence="4">
    <location>
        <begin position="298"/>
        <end position="309"/>
    </location>
</feature>
<dbReference type="InterPro" id="IPR017930">
    <property type="entry name" value="Myb_dom"/>
</dbReference>
<organism evidence="7 8">
    <name type="scientific">Arthrobotrys musiformis</name>
    <dbReference type="NCBI Taxonomy" id="47236"/>
    <lineage>
        <taxon>Eukaryota</taxon>
        <taxon>Fungi</taxon>
        <taxon>Dikarya</taxon>
        <taxon>Ascomycota</taxon>
        <taxon>Pezizomycotina</taxon>
        <taxon>Orbiliomycetes</taxon>
        <taxon>Orbiliales</taxon>
        <taxon>Orbiliaceae</taxon>
        <taxon>Arthrobotrys</taxon>
    </lineage>
</organism>
<feature type="compositionally biased region" description="Acidic residues" evidence="4">
    <location>
        <begin position="219"/>
        <end position="237"/>
    </location>
</feature>
<dbReference type="PANTHER" id="PTHR46380">
    <property type="entry name" value="CYCLIN-D-BINDING MYB-LIKE TRANSCRIPTION FACTOR 1"/>
    <property type="match status" value="1"/>
</dbReference>
<dbReference type="EMBL" id="JAVHJL010000013">
    <property type="protein sequence ID" value="KAK6495215.1"/>
    <property type="molecule type" value="Genomic_DNA"/>
</dbReference>
<feature type="region of interest" description="Disordered" evidence="4">
    <location>
        <begin position="731"/>
        <end position="921"/>
    </location>
</feature>
<evidence type="ECO:0000259" key="6">
    <source>
        <dbReference type="PROSITE" id="PS51294"/>
    </source>
</evidence>
<dbReference type="AlphaFoldDB" id="A0AAV9VPN3"/>
<feature type="region of interest" description="Disordered" evidence="4">
    <location>
        <begin position="1"/>
        <end position="179"/>
    </location>
</feature>
<accession>A0AAV9VPN3</accession>
<protein>
    <submittedName>
        <fullName evidence="7">RNA polymerase I enhancer binding protein</fullName>
    </submittedName>
</protein>
<reference evidence="7 8" key="1">
    <citation type="submission" date="2023-08" db="EMBL/GenBank/DDBJ databases">
        <authorList>
            <person name="Palmer J.M."/>
        </authorList>
    </citation>
    <scope>NUCLEOTIDE SEQUENCE [LARGE SCALE GENOMIC DNA]</scope>
    <source>
        <strain evidence="7 8">TWF481</strain>
    </source>
</reference>
<keyword evidence="8" id="KW-1185">Reference proteome</keyword>
<keyword evidence="3" id="KW-0539">Nucleus</keyword>
<dbReference type="GO" id="GO:0005634">
    <property type="term" value="C:nucleus"/>
    <property type="evidence" value="ECO:0007669"/>
    <property type="project" value="UniProtKB-SubCell"/>
</dbReference>
<dbReference type="Proteomes" id="UP001370758">
    <property type="component" value="Unassembled WGS sequence"/>
</dbReference>
<evidence type="ECO:0000256" key="4">
    <source>
        <dbReference type="SAM" id="MobiDB-lite"/>
    </source>
</evidence>
<sequence>MLRNFWSFVASTPQKSSQSETNLEEDIEASPTPIVEPSEEQSIMPSSPDHEGTPVRDGTEEISSQSPNTKRKKHKKKIKSSPVSVVEVPATAEQLEDQAEEDEEDAAMADVSNAEAGAKRKRRKSDLELSEKKAKRPRRNKKGAEGGEQVVVNGSLPAGEAGDENEDERNGRPYIPGVRWFGDVPGVFHEGSWVEADLSEIEAIKARIKAKKVLPTEQQEPEMEEQEPETVVEETDREDTAAQNNGKQKRKQNRKTKKDREPTPEVDNENHQQEVEAEREPANIDGEEEAETDGNATKKQKKGKGNKSRKQPETEVEDGPQSEPSTKERKRRRASKDAPEDSNRRRTYPRDTEELNPPPVIIPTPTDGSHGNSKGVGPPPRPEAYDKGPYTPMEDALIQNVVNRYCQIQIPRLNRAGFLEILWNNERHKTDFWNILMTNLPLRSRSSLHNHVKRMYHSFEDRGKWTQEQDNELRDLVAAKGPKWSFIGNVVHRMPEDCRDRWKNYLVCGEKRRTHGWDEDEIEKLRGIMDDVLTTIVEGHEEEGTLILEVPEGENEQERASRLEKEKILHRQEIDWTIVSDRMDHTRSRMQCRAKGLTFWGKAGDEESGSIADDLEGKTPRKRGPKRGRKKKQAAEEEDEAEEIPSPAIDEAKNMLPGDYLFVLQRISIQGYDCLASIDWNKLSEVDPVKHFTPEQFKAGFHAYMKRDNPQKKDLRTFVADQLGDLSELPGMIRNKRYRPPVGASSPAVARPRTAEKDKGKGRQKKQQEKQVQQPGLSVEIQTGASRASSQLSSTPRRLARTEKPSHSPGNPFAKQPGGDNEAASPSASRKKGKATPAKASKASKASPKKDYKSAEYITDSEENENNGNERPEEEGNTMEVDGENDLSGDAEAQRPEAGSEADDEMGESVAFGNASKDKRR</sequence>
<feature type="region of interest" description="Disordered" evidence="4">
    <location>
        <begin position="606"/>
        <end position="648"/>
    </location>
</feature>
<feature type="compositionally biased region" description="Low complexity" evidence="4">
    <location>
        <begin position="835"/>
        <end position="846"/>
    </location>
</feature>
<feature type="compositionally biased region" description="Polar residues" evidence="4">
    <location>
        <begin position="780"/>
        <end position="796"/>
    </location>
</feature>
<evidence type="ECO:0000256" key="1">
    <source>
        <dbReference type="ARBA" id="ARBA00004123"/>
    </source>
</evidence>
<feature type="compositionally biased region" description="Acidic residues" evidence="4">
    <location>
        <begin position="94"/>
        <end position="107"/>
    </location>
</feature>
<keyword evidence="2" id="KW-0238">DNA-binding</keyword>
<dbReference type="InterPro" id="IPR009057">
    <property type="entry name" value="Homeodomain-like_sf"/>
</dbReference>
<comment type="subcellular location">
    <subcellularLocation>
        <location evidence="1">Nucleus</location>
    </subcellularLocation>
</comment>
<dbReference type="GO" id="GO:0003700">
    <property type="term" value="F:DNA-binding transcription factor activity"/>
    <property type="evidence" value="ECO:0007669"/>
    <property type="project" value="TreeGrafter"/>
</dbReference>
<proteinExistence type="predicted"/>
<dbReference type="Pfam" id="PF13921">
    <property type="entry name" value="Myb_DNA-bind_6"/>
    <property type="match status" value="1"/>
</dbReference>
<gene>
    <name evidence="7" type="primary">REB1</name>
    <name evidence="7" type="ORF">TWF481_003241</name>
</gene>
<feature type="compositionally biased region" description="Basic residues" evidence="4">
    <location>
        <begin position="247"/>
        <end position="257"/>
    </location>
</feature>
<feature type="region of interest" description="Disordered" evidence="4">
    <location>
        <begin position="213"/>
        <end position="391"/>
    </location>
</feature>
<feature type="domain" description="HTH myb-type" evidence="6">
    <location>
        <begin position="457"/>
        <end position="510"/>
    </location>
</feature>
<comment type="caution">
    <text evidence="7">The sequence shown here is derived from an EMBL/GenBank/DDBJ whole genome shotgun (WGS) entry which is preliminary data.</text>
</comment>
<dbReference type="PANTHER" id="PTHR46380:SF2">
    <property type="entry name" value="CYCLIN-D-BINDING MYB-LIKE TRANSCRIPTION FACTOR 1"/>
    <property type="match status" value="1"/>
</dbReference>
<dbReference type="GO" id="GO:0000976">
    <property type="term" value="F:transcription cis-regulatory region binding"/>
    <property type="evidence" value="ECO:0007669"/>
    <property type="project" value="TreeGrafter"/>
</dbReference>
<dbReference type="Gene3D" id="1.10.10.60">
    <property type="entry name" value="Homeodomain-like"/>
    <property type="match status" value="1"/>
</dbReference>
<feature type="compositionally biased region" description="Basic and acidic residues" evidence="4">
    <location>
        <begin position="48"/>
        <end position="59"/>
    </location>
</feature>
<feature type="compositionally biased region" description="Basic residues" evidence="4">
    <location>
        <begin position="69"/>
        <end position="79"/>
    </location>
</feature>
<dbReference type="PROSITE" id="PS51294">
    <property type="entry name" value="HTH_MYB"/>
    <property type="match status" value="1"/>
</dbReference>
<dbReference type="CDD" id="cd00167">
    <property type="entry name" value="SANT"/>
    <property type="match status" value="1"/>
</dbReference>
<evidence type="ECO:0000256" key="2">
    <source>
        <dbReference type="ARBA" id="ARBA00023125"/>
    </source>
</evidence>
<feature type="compositionally biased region" description="Basic residues" evidence="4">
    <location>
        <begin position="620"/>
        <end position="632"/>
    </location>
</feature>
<feature type="compositionally biased region" description="Acidic residues" evidence="4">
    <location>
        <begin position="872"/>
        <end position="889"/>
    </location>
</feature>
<feature type="compositionally biased region" description="Basic and acidic residues" evidence="4">
    <location>
        <begin position="335"/>
        <end position="353"/>
    </location>
</feature>
<feature type="compositionally biased region" description="Low complexity" evidence="4">
    <location>
        <begin position="80"/>
        <end position="93"/>
    </location>
</feature>
<evidence type="ECO:0000256" key="3">
    <source>
        <dbReference type="ARBA" id="ARBA00023242"/>
    </source>
</evidence>
<feature type="compositionally biased region" description="Basic and acidic residues" evidence="4">
    <location>
        <begin position="753"/>
        <end position="769"/>
    </location>
</feature>